<evidence type="ECO:0000256" key="2">
    <source>
        <dbReference type="SAM" id="Phobius"/>
    </source>
</evidence>
<dbReference type="AlphaFoldDB" id="A0A6A6UPA7"/>
<feature type="region of interest" description="Disordered" evidence="1">
    <location>
        <begin position="528"/>
        <end position="550"/>
    </location>
</feature>
<feature type="compositionally biased region" description="Basic and acidic residues" evidence="1">
    <location>
        <begin position="529"/>
        <end position="550"/>
    </location>
</feature>
<dbReference type="InterPro" id="IPR026749">
    <property type="entry name" value="Tmem135"/>
</dbReference>
<proteinExistence type="predicted"/>
<feature type="transmembrane region" description="Helical" evidence="2">
    <location>
        <begin position="356"/>
        <end position="374"/>
    </location>
</feature>
<accession>A0A6A6UPA7</accession>
<organism evidence="3 4">
    <name type="scientific">Microthyrium microscopicum</name>
    <dbReference type="NCBI Taxonomy" id="703497"/>
    <lineage>
        <taxon>Eukaryota</taxon>
        <taxon>Fungi</taxon>
        <taxon>Dikarya</taxon>
        <taxon>Ascomycota</taxon>
        <taxon>Pezizomycotina</taxon>
        <taxon>Dothideomycetes</taxon>
        <taxon>Dothideomycetes incertae sedis</taxon>
        <taxon>Microthyriales</taxon>
        <taxon>Microthyriaceae</taxon>
        <taxon>Microthyrium</taxon>
    </lineage>
</organism>
<evidence type="ECO:0008006" key="5">
    <source>
        <dbReference type="Google" id="ProtNLM"/>
    </source>
</evidence>
<dbReference type="EMBL" id="MU004231">
    <property type="protein sequence ID" value="KAF2673556.1"/>
    <property type="molecule type" value="Genomic_DNA"/>
</dbReference>
<dbReference type="OrthoDB" id="291792at2759"/>
<evidence type="ECO:0000313" key="4">
    <source>
        <dbReference type="Proteomes" id="UP000799302"/>
    </source>
</evidence>
<keyword evidence="2" id="KW-1133">Transmembrane helix</keyword>
<evidence type="ECO:0000313" key="3">
    <source>
        <dbReference type="EMBL" id="KAF2673556.1"/>
    </source>
</evidence>
<name>A0A6A6UPA7_9PEZI</name>
<dbReference type="PANTHER" id="PTHR12459:SF19">
    <property type="entry name" value="TRANSMEMBRANE PROTEIN 135 N-TERMINAL DOMAIN-CONTAINING PROTEIN"/>
    <property type="match status" value="1"/>
</dbReference>
<dbReference type="PANTHER" id="PTHR12459">
    <property type="entry name" value="TRANSMEMBRANE PROTEIN 135-RELATED"/>
    <property type="match status" value="1"/>
</dbReference>
<protein>
    <recommendedName>
        <fullName evidence="5">Transmembrane protein 135 N-terminal domain-containing protein</fullName>
    </recommendedName>
</protein>
<gene>
    <name evidence="3" type="ORF">BT63DRAFT_159864</name>
</gene>
<sequence length="550" mass="61404">MASVNSSASAASSGKPMDPVTLNAMRYSLSPKEYQLLHKYLLARTPVVQKKAPPPAKYERVVESSDDFNASTVRIALRLFGASYGGLKLWETLAPMIFARGKTLPVVKKPPFWKQTSVRLSASLSLILLFHRLLNRFLVRLRSSLLTDNAKPFRGRNPRISAALTSKLAPVIGSGLAGLFLGVYPAAQLRITITLYMFTRSLEFFYNYIEDLGYMKDRPWWFGSWLLMPASCGQLLHAFVFDRDCFPASYGNLIIGNSKTYLQGRPIDYPANFKWPTTPDIVDSLAEISRLKWPIFVSPSMFPNSTTLPKSLAAINPITSPAHPTIKNLSCALTHPHDPSCVRTYLQFFLEAFPGIVRYFSILIGAFSLLRIQAFIKTPIPAFSRLAQVILRNSIFVTGAIGTAWGSICLFQNIMPNKVLPTKRWILGGALGGMWAFIDRKNGRGNFLFSTRLSLDSMWKVGVKHGWWKGVRDGDVLLFTASLVAMQVIYELDPKAVNSPMIRKTLSLFRGDGFIDRAMAVIPPPAVLQERDAKQQSEPLLEKDESKKTA</sequence>
<evidence type="ECO:0000256" key="1">
    <source>
        <dbReference type="SAM" id="MobiDB-lite"/>
    </source>
</evidence>
<dbReference type="Proteomes" id="UP000799302">
    <property type="component" value="Unassembled WGS sequence"/>
</dbReference>
<feature type="transmembrane region" description="Helical" evidence="2">
    <location>
        <begin position="395"/>
        <end position="415"/>
    </location>
</feature>
<reference evidence="3" key="1">
    <citation type="journal article" date="2020" name="Stud. Mycol.">
        <title>101 Dothideomycetes genomes: a test case for predicting lifestyles and emergence of pathogens.</title>
        <authorList>
            <person name="Haridas S."/>
            <person name="Albert R."/>
            <person name="Binder M."/>
            <person name="Bloem J."/>
            <person name="Labutti K."/>
            <person name="Salamov A."/>
            <person name="Andreopoulos B."/>
            <person name="Baker S."/>
            <person name="Barry K."/>
            <person name="Bills G."/>
            <person name="Bluhm B."/>
            <person name="Cannon C."/>
            <person name="Castanera R."/>
            <person name="Culley D."/>
            <person name="Daum C."/>
            <person name="Ezra D."/>
            <person name="Gonzalez J."/>
            <person name="Henrissat B."/>
            <person name="Kuo A."/>
            <person name="Liang C."/>
            <person name="Lipzen A."/>
            <person name="Lutzoni F."/>
            <person name="Magnuson J."/>
            <person name="Mondo S."/>
            <person name="Nolan M."/>
            <person name="Ohm R."/>
            <person name="Pangilinan J."/>
            <person name="Park H.-J."/>
            <person name="Ramirez L."/>
            <person name="Alfaro M."/>
            <person name="Sun H."/>
            <person name="Tritt A."/>
            <person name="Yoshinaga Y."/>
            <person name="Zwiers L.-H."/>
            <person name="Turgeon B."/>
            <person name="Goodwin S."/>
            <person name="Spatafora J."/>
            <person name="Crous P."/>
            <person name="Grigoriev I."/>
        </authorList>
    </citation>
    <scope>NUCLEOTIDE SEQUENCE</scope>
    <source>
        <strain evidence="3">CBS 115976</strain>
    </source>
</reference>
<keyword evidence="2" id="KW-0812">Transmembrane</keyword>
<keyword evidence="2" id="KW-0472">Membrane</keyword>
<keyword evidence="4" id="KW-1185">Reference proteome</keyword>